<dbReference type="AlphaFoldDB" id="A0A8J5KKW9"/>
<dbReference type="EMBL" id="JACMSC010000015">
    <property type="protein sequence ID" value="KAG6487623.1"/>
    <property type="molecule type" value="Genomic_DNA"/>
</dbReference>
<keyword evidence="7" id="KW-1185">Reference proteome</keyword>
<gene>
    <name evidence="6" type="ORF">ZIOFF_056213</name>
</gene>
<feature type="region of interest" description="Disordered" evidence="5">
    <location>
        <begin position="441"/>
        <end position="460"/>
    </location>
</feature>
<keyword evidence="3" id="KW-0963">Cytoplasm</keyword>
<keyword evidence="4" id="KW-0539">Nucleus</keyword>
<evidence type="ECO:0000256" key="1">
    <source>
        <dbReference type="ARBA" id="ARBA00004123"/>
    </source>
</evidence>
<dbReference type="OrthoDB" id="7344096at2759"/>
<dbReference type="PANTHER" id="PTHR31250">
    <property type="entry name" value="IQ DOMAIN-CONTAINING PROTEIN IQM3"/>
    <property type="match status" value="1"/>
</dbReference>
<evidence type="ECO:0000256" key="3">
    <source>
        <dbReference type="ARBA" id="ARBA00022490"/>
    </source>
</evidence>
<reference evidence="6 7" key="1">
    <citation type="submission" date="2020-08" db="EMBL/GenBank/DDBJ databases">
        <title>Plant Genome Project.</title>
        <authorList>
            <person name="Zhang R.-G."/>
        </authorList>
    </citation>
    <scope>NUCLEOTIDE SEQUENCE [LARGE SCALE GENOMIC DNA]</scope>
    <source>
        <tissue evidence="6">Rhizome</tissue>
    </source>
</reference>
<evidence type="ECO:0008006" key="8">
    <source>
        <dbReference type="Google" id="ProtNLM"/>
    </source>
</evidence>
<dbReference type="Proteomes" id="UP000734854">
    <property type="component" value="Unassembled WGS sequence"/>
</dbReference>
<dbReference type="PANTHER" id="PTHR31250:SF27">
    <property type="entry name" value="IQ DOMAIN-CONTAINING PROTEIN IQM5"/>
    <property type="match status" value="1"/>
</dbReference>
<protein>
    <recommendedName>
        <fullName evidence="8">Calmodulin binding protein</fullName>
    </recommendedName>
</protein>
<proteinExistence type="predicted"/>
<comment type="subcellular location">
    <subcellularLocation>
        <location evidence="2">Cytoplasm</location>
    </subcellularLocation>
    <subcellularLocation>
        <location evidence="1">Nucleus</location>
    </subcellularLocation>
</comment>
<organism evidence="6 7">
    <name type="scientific">Zingiber officinale</name>
    <name type="common">Ginger</name>
    <name type="synonym">Amomum zingiber</name>
    <dbReference type="NCBI Taxonomy" id="94328"/>
    <lineage>
        <taxon>Eukaryota</taxon>
        <taxon>Viridiplantae</taxon>
        <taxon>Streptophyta</taxon>
        <taxon>Embryophyta</taxon>
        <taxon>Tracheophyta</taxon>
        <taxon>Spermatophyta</taxon>
        <taxon>Magnoliopsida</taxon>
        <taxon>Liliopsida</taxon>
        <taxon>Zingiberales</taxon>
        <taxon>Zingiberaceae</taxon>
        <taxon>Zingiber</taxon>
    </lineage>
</organism>
<dbReference type="GO" id="GO:0005634">
    <property type="term" value="C:nucleus"/>
    <property type="evidence" value="ECO:0007669"/>
    <property type="project" value="UniProtKB-SubCell"/>
</dbReference>
<name>A0A8J5KKW9_ZINOF</name>
<comment type="caution">
    <text evidence="6">The sequence shown here is derived from an EMBL/GenBank/DDBJ whole genome shotgun (WGS) entry which is preliminary data.</text>
</comment>
<sequence>MTKHTFCLAVERSLSFKNWEVTEPDAEAIPPSEDLKLQPPSLRIPANFPAPHLELPQKQVFEFQSPRPVCELDAAATKLQKVYKSYRTRRNLADCAVVVEELWWKALDFASLRRTSVSFFNVEKPEPAVSKWARAKKRLARVGKGLSKNEKAQKLALRHWLEAIDPRHRYGHNLHLYYDVWFASESTQPFFYWLDVGDGREVNLEECRRCKLQKQCITYLGPKEREAYEVIVEDGKLVYKMSETLVNTTEGSKWIFVLSTSRSLYVGKKTKGTFQHSSFLAGGATTAAGRLVAHEGTLQAIWPYSGHYLPTEDNFNEFISFLEDNEVDLTNVKRCSVDDDDYTSASKSLAGDHLESAAEAVGGSETGPRADVGTAALDLRNDAAGERKATPLPLTRRASSKWTTAAGARISCVRDYPADLQSLALEQVNLSPRVALSPAADKFKTPIPSPRPSPTLRLSPRLQRMAVLTPSAPPSPQRSPKVRLSPWEPYRGLA</sequence>
<dbReference type="InterPro" id="IPR044159">
    <property type="entry name" value="IQM"/>
</dbReference>
<evidence type="ECO:0000256" key="4">
    <source>
        <dbReference type="ARBA" id="ARBA00023242"/>
    </source>
</evidence>
<evidence type="ECO:0000313" key="7">
    <source>
        <dbReference type="Proteomes" id="UP000734854"/>
    </source>
</evidence>
<evidence type="ECO:0000256" key="5">
    <source>
        <dbReference type="SAM" id="MobiDB-lite"/>
    </source>
</evidence>
<feature type="region of interest" description="Disordered" evidence="5">
    <location>
        <begin position="465"/>
        <end position="494"/>
    </location>
</feature>
<accession>A0A8J5KKW9</accession>
<evidence type="ECO:0000256" key="2">
    <source>
        <dbReference type="ARBA" id="ARBA00004496"/>
    </source>
</evidence>
<evidence type="ECO:0000313" key="6">
    <source>
        <dbReference type="EMBL" id="KAG6487623.1"/>
    </source>
</evidence>
<dbReference type="GO" id="GO:0005737">
    <property type="term" value="C:cytoplasm"/>
    <property type="evidence" value="ECO:0007669"/>
    <property type="project" value="UniProtKB-SubCell"/>
</dbReference>